<feature type="region of interest" description="Disordered" evidence="1">
    <location>
        <begin position="61"/>
        <end position="118"/>
    </location>
</feature>
<evidence type="ECO:0000313" key="2">
    <source>
        <dbReference type="EMBL" id="KAK7395455.1"/>
    </source>
</evidence>
<dbReference type="EMBL" id="JAYMYS010000004">
    <property type="protein sequence ID" value="KAK7395455.1"/>
    <property type="molecule type" value="Genomic_DNA"/>
</dbReference>
<keyword evidence="3" id="KW-1185">Reference proteome</keyword>
<dbReference type="AlphaFoldDB" id="A0AAN9SHI3"/>
<protein>
    <submittedName>
        <fullName evidence="2">Uncharacterized protein</fullName>
    </submittedName>
</protein>
<feature type="compositionally biased region" description="Polar residues" evidence="1">
    <location>
        <begin position="61"/>
        <end position="73"/>
    </location>
</feature>
<reference evidence="2 3" key="1">
    <citation type="submission" date="2024-01" db="EMBL/GenBank/DDBJ databases">
        <title>The genomes of 5 underutilized Papilionoideae crops provide insights into root nodulation and disease resistanc.</title>
        <authorList>
            <person name="Jiang F."/>
        </authorList>
    </citation>
    <scope>NUCLEOTIDE SEQUENCE [LARGE SCALE GENOMIC DNA]</scope>
    <source>
        <strain evidence="2">DUOXIRENSHENG_FW03</strain>
        <tissue evidence="2">Leaves</tissue>
    </source>
</reference>
<name>A0AAN9SHI3_PSOTE</name>
<dbReference type="PANTHER" id="PTHR46537:SF3">
    <property type="entry name" value="E3 UBIQUITIN-PROTEIN LIGASE RING1A"/>
    <property type="match status" value="1"/>
</dbReference>
<dbReference type="Proteomes" id="UP001386955">
    <property type="component" value="Unassembled WGS sequence"/>
</dbReference>
<evidence type="ECO:0000256" key="1">
    <source>
        <dbReference type="SAM" id="MobiDB-lite"/>
    </source>
</evidence>
<organism evidence="2 3">
    <name type="scientific">Psophocarpus tetragonolobus</name>
    <name type="common">Winged bean</name>
    <name type="synonym">Dolichos tetragonolobus</name>
    <dbReference type="NCBI Taxonomy" id="3891"/>
    <lineage>
        <taxon>Eukaryota</taxon>
        <taxon>Viridiplantae</taxon>
        <taxon>Streptophyta</taxon>
        <taxon>Embryophyta</taxon>
        <taxon>Tracheophyta</taxon>
        <taxon>Spermatophyta</taxon>
        <taxon>Magnoliopsida</taxon>
        <taxon>eudicotyledons</taxon>
        <taxon>Gunneridae</taxon>
        <taxon>Pentapetalae</taxon>
        <taxon>rosids</taxon>
        <taxon>fabids</taxon>
        <taxon>Fabales</taxon>
        <taxon>Fabaceae</taxon>
        <taxon>Papilionoideae</taxon>
        <taxon>50 kb inversion clade</taxon>
        <taxon>NPAAA clade</taxon>
        <taxon>indigoferoid/millettioid clade</taxon>
        <taxon>Phaseoleae</taxon>
        <taxon>Psophocarpus</taxon>
    </lineage>
</organism>
<evidence type="ECO:0000313" key="3">
    <source>
        <dbReference type="Proteomes" id="UP001386955"/>
    </source>
</evidence>
<proteinExistence type="predicted"/>
<dbReference type="PANTHER" id="PTHR46537">
    <property type="entry name" value="OS11G0578200 PROTEIN"/>
    <property type="match status" value="1"/>
</dbReference>
<gene>
    <name evidence="2" type="ORF">VNO78_16014</name>
</gene>
<accession>A0AAN9SHI3</accession>
<comment type="caution">
    <text evidence="2">The sequence shown here is derived from an EMBL/GenBank/DDBJ whole genome shotgun (WGS) entry which is preliminary data.</text>
</comment>
<dbReference type="InterPro" id="IPR044592">
    <property type="entry name" value="RING1A/B"/>
</dbReference>
<sequence length="316" mass="35467">MKPFRIQELSWNACTGSAKNALKNAFAMGVCRIHCSSRRSLREDPNFDKLIGELTALLPNSNGNRENLQNARSKASKRKSIAEGKKPATSASRKRLKVKDLGRSSSNRTIRRSPRFAGCSSKSERALPLISEEKEIVFIPDTDITESETKETNVETSEVQAQIAIGTSEEVDNPEAEKVDGIISSAKTLIWGGTGHRSNNRHRSNSMTVAAARINRLARFIDHLEESEVKDNEYVALETQRSIEEIELCLVKECHHDIVNGDGKLDPEKCNFEVLARQEETLAELKTNNLSFGHLVIAFKKKIWDWDLNDEYVLSE</sequence>